<dbReference type="EMBL" id="VZCY01000056">
    <property type="protein sequence ID" value="MQN09637.1"/>
    <property type="molecule type" value="Genomic_DNA"/>
</dbReference>
<evidence type="ECO:0000259" key="1">
    <source>
        <dbReference type="Pfam" id="PF00534"/>
    </source>
</evidence>
<dbReference type="RefSeq" id="WP_153080788.1">
    <property type="nucleotide sequence ID" value="NZ_VZAU01000082.1"/>
</dbReference>
<dbReference type="InterPro" id="IPR028098">
    <property type="entry name" value="Glyco_trans_4-like_N"/>
</dbReference>
<dbReference type="PANTHER" id="PTHR12526">
    <property type="entry name" value="GLYCOSYLTRANSFERASE"/>
    <property type="match status" value="1"/>
</dbReference>
<dbReference type="Gene3D" id="3.40.50.2000">
    <property type="entry name" value="Glycogen Phosphorylase B"/>
    <property type="match status" value="2"/>
</dbReference>
<sequence>MNIIFLHRVWPVYGGGETVTICLANEMVKRGFKVHIAYFKDSDSSKEIPFIDARIKAHRIGNIKFNELSGDFFINKTDAKVASEGLISLIKQYDINIVHNQWWPVEFLQGVHQQTNAKIVKTLHMDVDIKKAFDFSGAKGKIIKLFYPLYRMAEKRKNIWRCNKYYKYSDCFNFLAPCFLRSYASLSGKREDDTKLNFVYNPLVFNQAISQEERKKKENIVLVVGRLSERHKKITRILESWKVVEQDSRFATWKLQIVGDGESRGMYEDIIKRNHLKRVEMLGFRQPLPYYKKAKIFLMTSAYEGFGMSLIESQQNGVSLIVMDSFESLHEVVTNGENGIIVKDGDVAEFTENLKKLMLNDNLRNRLADKGLETCQRFTVSNLVDKWETIYNGLMKQ</sequence>
<dbReference type="GO" id="GO:0016757">
    <property type="term" value="F:glycosyltransferase activity"/>
    <property type="evidence" value="ECO:0007669"/>
    <property type="project" value="InterPro"/>
</dbReference>
<keyword evidence="3" id="KW-0808">Transferase</keyword>
<dbReference type="Pfam" id="PF13439">
    <property type="entry name" value="Glyco_transf_4"/>
    <property type="match status" value="1"/>
</dbReference>
<dbReference type="Pfam" id="PF00534">
    <property type="entry name" value="Glycos_transf_1"/>
    <property type="match status" value="1"/>
</dbReference>
<feature type="domain" description="Glycosyltransferase subfamily 4-like N-terminal" evidence="2">
    <location>
        <begin position="13"/>
        <end position="156"/>
    </location>
</feature>
<protein>
    <submittedName>
        <fullName evidence="3">Glycosyltransferase family 4 protein</fullName>
    </submittedName>
</protein>
<evidence type="ECO:0000313" key="3">
    <source>
        <dbReference type="EMBL" id="MQN09637.1"/>
    </source>
</evidence>
<evidence type="ECO:0000259" key="2">
    <source>
        <dbReference type="Pfam" id="PF13439"/>
    </source>
</evidence>
<dbReference type="AlphaFoldDB" id="A0A6A7VUS7"/>
<dbReference type="PANTHER" id="PTHR12526:SF630">
    <property type="entry name" value="GLYCOSYLTRANSFERASE"/>
    <property type="match status" value="1"/>
</dbReference>
<dbReference type="InterPro" id="IPR001296">
    <property type="entry name" value="Glyco_trans_1"/>
</dbReference>
<dbReference type="SUPFAM" id="SSF53756">
    <property type="entry name" value="UDP-Glycosyltransferase/glycogen phosphorylase"/>
    <property type="match status" value="1"/>
</dbReference>
<reference evidence="3 4" key="1">
    <citation type="submission" date="2019-09" db="EMBL/GenBank/DDBJ databases">
        <title>Distinct polysaccharide growth profiles of human intestinal Prevotella copri isolates.</title>
        <authorList>
            <person name="Fehlner-Peach H."/>
            <person name="Magnabosco C."/>
            <person name="Raghavan V."/>
            <person name="Scher J.U."/>
            <person name="Tett A."/>
            <person name="Cox L.M."/>
            <person name="Gottsegen C."/>
            <person name="Watters A."/>
            <person name="Wiltshire- Gordon J.D."/>
            <person name="Segata N."/>
            <person name="Bonneau R."/>
            <person name="Littman D.R."/>
        </authorList>
    </citation>
    <scope>NUCLEOTIDE SEQUENCE [LARGE SCALE GENOMIC DNA]</scope>
    <source>
        <strain evidence="4">iK21513</strain>
    </source>
</reference>
<dbReference type="Proteomes" id="UP000406735">
    <property type="component" value="Unassembled WGS sequence"/>
</dbReference>
<evidence type="ECO:0000313" key="4">
    <source>
        <dbReference type="Proteomes" id="UP000406735"/>
    </source>
</evidence>
<gene>
    <name evidence="3" type="ORF">F7D97_06730</name>
</gene>
<organism evidence="3 4">
    <name type="scientific">Segatella copri</name>
    <dbReference type="NCBI Taxonomy" id="165179"/>
    <lineage>
        <taxon>Bacteria</taxon>
        <taxon>Pseudomonadati</taxon>
        <taxon>Bacteroidota</taxon>
        <taxon>Bacteroidia</taxon>
        <taxon>Bacteroidales</taxon>
        <taxon>Prevotellaceae</taxon>
        <taxon>Segatella</taxon>
    </lineage>
</organism>
<name>A0A6A7VUS7_9BACT</name>
<comment type="caution">
    <text evidence="3">The sequence shown here is derived from an EMBL/GenBank/DDBJ whole genome shotgun (WGS) entry which is preliminary data.</text>
</comment>
<proteinExistence type="predicted"/>
<accession>A0A6A7VUS7</accession>
<feature type="domain" description="Glycosyl transferase family 1" evidence="1">
    <location>
        <begin position="210"/>
        <end position="371"/>
    </location>
</feature>